<evidence type="ECO:0000313" key="3">
    <source>
        <dbReference type="EMBL" id="KAK4785050.1"/>
    </source>
</evidence>
<protein>
    <recommendedName>
        <fullName evidence="2">Plastocyanin-like domain-containing protein</fullName>
    </recommendedName>
</protein>
<dbReference type="Gene3D" id="2.60.40.420">
    <property type="entry name" value="Cupredoxins - blue copper proteins"/>
    <property type="match status" value="1"/>
</dbReference>
<dbReference type="SUPFAM" id="SSF49503">
    <property type="entry name" value="Cupredoxins"/>
    <property type="match status" value="1"/>
</dbReference>
<dbReference type="Pfam" id="PF07732">
    <property type="entry name" value="Cu-oxidase_3"/>
    <property type="match status" value="1"/>
</dbReference>
<dbReference type="InterPro" id="IPR008972">
    <property type="entry name" value="Cupredoxin"/>
</dbReference>
<gene>
    <name evidence="3" type="ORF">SAY86_001739</name>
</gene>
<accession>A0AAN7LPG3</accession>
<dbReference type="GO" id="GO:0005507">
    <property type="term" value="F:copper ion binding"/>
    <property type="evidence" value="ECO:0007669"/>
    <property type="project" value="InterPro"/>
</dbReference>
<comment type="caution">
    <text evidence="3">The sequence shown here is derived from an EMBL/GenBank/DDBJ whole genome shotgun (WGS) entry which is preliminary data.</text>
</comment>
<dbReference type="Proteomes" id="UP001346149">
    <property type="component" value="Unassembled WGS sequence"/>
</dbReference>
<reference evidence="3 4" key="1">
    <citation type="journal article" date="2023" name="Hortic Res">
        <title>Pangenome of water caltrop reveals structural variations and asymmetric subgenome divergence after allopolyploidization.</title>
        <authorList>
            <person name="Zhang X."/>
            <person name="Chen Y."/>
            <person name="Wang L."/>
            <person name="Yuan Y."/>
            <person name="Fang M."/>
            <person name="Shi L."/>
            <person name="Lu R."/>
            <person name="Comes H.P."/>
            <person name="Ma Y."/>
            <person name="Chen Y."/>
            <person name="Huang G."/>
            <person name="Zhou Y."/>
            <person name="Zheng Z."/>
            <person name="Qiu Y."/>
        </authorList>
    </citation>
    <scope>NUCLEOTIDE SEQUENCE [LARGE SCALE GENOMIC DNA]</scope>
    <source>
        <strain evidence="3">F231</strain>
    </source>
</reference>
<dbReference type="EMBL" id="JAXQNO010000013">
    <property type="protein sequence ID" value="KAK4785050.1"/>
    <property type="molecule type" value="Genomic_DNA"/>
</dbReference>
<dbReference type="InterPro" id="IPR011707">
    <property type="entry name" value="Cu-oxidase-like_N"/>
</dbReference>
<comment type="similarity">
    <text evidence="1">Belongs to the multicopper oxidase family.</text>
</comment>
<evidence type="ECO:0000256" key="1">
    <source>
        <dbReference type="ARBA" id="ARBA00010609"/>
    </source>
</evidence>
<sequence length="142" mass="16454">MRSHYSLIVAAYVLVLNSGKSSWVRGDVHYYNFVLKEIEVTKLRQNKSILTVNGLFPGPEIRVHKGDTAYVNVINQGNYGVTIHCYTRTHFKLSILPHWFLKEKVKVNKDLHNVLQARCKTTQKLLVRWAGFHHTMPNPTRI</sequence>
<name>A0AAN7LPG3_TRANT</name>
<organism evidence="3 4">
    <name type="scientific">Trapa natans</name>
    <name type="common">Water chestnut</name>
    <dbReference type="NCBI Taxonomy" id="22666"/>
    <lineage>
        <taxon>Eukaryota</taxon>
        <taxon>Viridiplantae</taxon>
        <taxon>Streptophyta</taxon>
        <taxon>Embryophyta</taxon>
        <taxon>Tracheophyta</taxon>
        <taxon>Spermatophyta</taxon>
        <taxon>Magnoliopsida</taxon>
        <taxon>eudicotyledons</taxon>
        <taxon>Gunneridae</taxon>
        <taxon>Pentapetalae</taxon>
        <taxon>rosids</taxon>
        <taxon>malvids</taxon>
        <taxon>Myrtales</taxon>
        <taxon>Lythraceae</taxon>
        <taxon>Trapa</taxon>
    </lineage>
</organism>
<feature type="domain" description="Plastocyanin-like" evidence="2">
    <location>
        <begin position="37"/>
        <end position="85"/>
    </location>
</feature>
<evidence type="ECO:0000259" key="2">
    <source>
        <dbReference type="Pfam" id="PF07732"/>
    </source>
</evidence>
<evidence type="ECO:0000313" key="4">
    <source>
        <dbReference type="Proteomes" id="UP001346149"/>
    </source>
</evidence>
<keyword evidence="4" id="KW-1185">Reference proteome</keyword>
<proteinExistence type="inferred from homology"/>
<dbReference type="AlphaFoldDB" id="A0AAN7LPG3"/>